<dbReference type="EMBL" id="CAVK010000039">
    <property type="protein sequence ID" value="CCW16382.1"/>
    <property type="molecule type" value="Genomic_DNA"/>
</dbReference>
<reference evidence="2" key="2">
    <citation type="submission" date="2013-04" db="EMBL/GenBank/DDBJ databases">
        <title>Bisphenol A degrading Sphingobium sp. strain BiD32.</title>
        <authorList>
            <person name="Nielsen J.L."/>
            <person name="Zhou N.A."/>
            <person name="Kjeldal H."/>
        </authorList>
    </citation>
    <scope>NUCLEOTIDE SEQUENCE [LARGE SCALE GENOMIC DNA]</scope>
    <source>
        <strain evidence="2">BiD32</strain>
    </source>
</reference>
<dbReference type="Proteomes" id="UP000013201">
    <property type="component" value="Unassembled WGS sequence"/>
</dbReference>
<organism evidence="1 2">
    <name type="scientific">Sphingobium indicum BiD32</name>
    <dbReference type="NCBI Taxonomy" id="1301087"/>
    <lineage>
        <taxon>Bacteria</taxon>
        <taxon>Pseudomonadati</taxon>
        <taxon>Pseudomonadota</taxon>
        <taxon>Alphaproteobacteria</taxon>
        <taxon>Sphingomonadales</taxon>
        <taxon>Sphingomonadaceae</taxon>
        <taxon>Sphingobium</taxon>
    </lineage>
</organism>
<accession>N1ML85</accession>
<name>N1ML85_9SPHN</name>
<comment type="caution">
    <text evidence="1">The sequence shown here is derived from an EMBL/GenBank/DDBJ whole genome shotgun (WGS) entry which is preliminary data.</text>
</comment>
<proteinExistence type="predicted"/>
<protein>
    <submittedName>
        <fullName evidence="1">Uncharacterized protein</fullName>
    </submittedName>
</protein>
<reference evidence="1 2" key="1">
    <citation type="submission" date="2013-03" db="EMBL/GenBank/DDBJ databases">
        <authorList>
            <person name="Le V."/>
        </authorList>
    </citation>
    <scope>NUCLEOTIDE SEQUENCE [LARGE SCALE GENOMIC DNA]</scope>
    <source>
        <strain evidence="1 2">BiD32</strain>
    </source>
</reference>
<sequence>MDVVGNHGLSSSWVALHAFPVHDYNERYYYRKPFHRLF</sequence>
<gene>
    <name evidence="1" type="ORF">EBBID32_7180</name>
</gene>
<dbReference type="AlphaFoldDB" id="N1ML85"/>
<keyword evidence="2" id="KW-1185">Reference proteome</keyword>
<evidence type="ECO:0000313" key="2">
    <source>
        <dbReference type="Proteomes" id="UP000013201"/>
    </source>
</evidence>
<evidence type="ECO:0000313" key="1">
    <source>
        <dbReference type="EMBL" id="CCW16382.1"/>
    </source>
</evidence>